<dbReference type="RefSeq" id="WP_074834169.1">
    <property type="nucleotide sequence ID" value="NZ_FOAT01000011.1"/>
</dbReference>
<gene>
    <name evidence="1" type="ORF">SAMN05216469_111118</name>
</gene>
<dbReference type="EMBL" id="FOAT01000011">
    <property type="protein sequence ID" value="SEL09907.1"/>
    <property type="molecule type" value="Genomic_DNA"/>
</dbReference>
<evidence type="ECO:0008006" key="3">
    <source>
        <dbReference type="Google" id="ProtNLM"/>
    </source>
</evidence>
<sequence length="187" mass="21479">MYACETKKLENVLAFHAAPTLMGMKCGSLPTLSPQEYDIDELSQLFAEGYFGSRIGARFVSRCSHRTLIYVYDRRLLDKTLSDNSVRELLAEYGYDVSWDSEQCLDRLCERLTNSDFPHEIGVFLGYPLEDVKGFITNCGQRCKLCGMWKVYSDVERAKELFECYRQCRTKLCQELAQGRSLQVCVA</sequence>
<protein>
    <recommendedName>
        <fullName evidence="3">DUF3793 domain-containing protein</fullName>
    </recommendedName>
</protein>
<dbReference type="InterPro" id="IPR024523">
    <property type="entry name" value="DUF3793"/>
</dbReference>
<name>A0A1H7MH15_RUMAL</name>
<evidence type="ECO:0000313" key="1">
    <source>
        <dbReference type="EMBL" id="SEL09907.1"/>
    </source>
</evidence>
<dbReference type="Proteomes" id="UP000186015">
    <property type="component" value="Unassembled WGS sequence"/>
</dbReference>
<organism evidence="1 2">
    <name type="scientific">Ruminococcus albus</name>
    <dbReference type="NCBI Taxonomy" id="1264"/>
    <lineage>
        <taxon>Bacteria</taxon>
        <taxon>Bacillati</taxon>
        <taxon>Bacillota</taxon>
        <taxon>Clostridia</taxon>
        <taxon>Eubacteriales</taxon>
        <taxon>Oscillospiraceae</taxon>
        <taxon>Ruminococcus</taxon>
    </lineage>
</organism>
<evidence type="ECO:0000313" key="2">
    <source>
        <dbReference type="Proteomes" id="UP000186015"/>
    </source>
</evidence>
<dbReference type="OrthoDB" id="5393676at2"/>
<dbReference type="AlphaFoldDB" id="A0A1H7MH15"/>
<proteinExistence type="predicted"/>
<reference evidence="1 2" key="1">
    <citation type="submission" date="2016-10" db="EMBL/GenBank/DDBJ databases">
        <authorList>
            <person name="de Groot N.N."/>
        </authorList>
    </citation>
    <scope>NUCLEOTIDE SEQUENCE [LARGE SCALE GENOMIC DNA]</scope>
    <source>
        <strain evidence="1 2">KH2T6</strain>
    </source>
</reference>
<accession>A0A1H7MH15</accession>
<dbReference type="Pfam" id="PF12672">
    <property type="entry name" value="DUF3793"/>
    <property type="match status" value="1"/>
</dbReference>